<reference evidence="1 2" key="1">
    <citation type="journal article" date="2015" name="Genome Announc.">
        <title>Draft Genome Sequence of a Heterotrophic Facultative Anaerobic Thermophilic Bacterium, Ardenticatena maritima Strain 110ST.</title>
        <authorList>
            <person name="Kawaichi S."/>
            <person name="Yoshida T."/>
            <person name="Sako Y."/>
            <person name="Nakamura R."/>
        </authorList>
    </citation>
    <scope>NUCLEOTIDE SEQUENCE [LARGE SCALE GENOMIC DNA]</scope>
    <source>
        <strain evidence="1 2">110S</strain>
    </source>
</reference>
<keyword evidence="2" id="KW-1185">Reference proteome</keyword>
<comment type="caution">
    <text evidence="1">The sequence shown here is derived from an EMBL/GenBank/DDBJ whole genome shotgun (WGS) entry which is preliminary data.</text>
</comment>
<reference evidence="2" key="2">
    <citation type="submission" date="2015-08" db="EMBL/GenBank/DDBJ databases">
        <title>Draft Genome Sequence of a Heterotrophic Facultative Anaerobic Bacterium Ardenticatena maritima Strain 110S.</title>
        <authorList>
            <person name="Kawaichi S."/>
            <person name="Yoshida T."/>
            <person name="Sako Y."/>
            <person name="Nakamura R."/>
        </authorList>
    </citation>
    <scope>NUCLEOTIDE SEQUENCE [LARGE SCALE GENOMIC DNA]</scope>
    <source>
        <strain evidence="2">110S</strain>
    </source>
</reference>
<protein>
    <submittedName>
        <fullName evidence="1">Uncharacterized protein</fullName>
    </submittedName>
</protein>
<evidence type="ECO:0000313" key="2">
    <source>
        <dbReference type="Proteomes" id="UP000037784"/>
    </source>
</evidence>
<evidence type="ECO:0000313" key="1">
    <source>
        <dbReference type="EMBL" id="GAP61996.1"/>
    </source>
</evidence>
<name>A0A0M8K7N3_9CHLR</name>
<dbReference type="AlphaFoldDB" id="A0A0M8K7N3"/>
<gene>
    <name evidence="1" type="ORF">ARMA_0419</name>
</gene>
<dbReference type="EMBL" id="BBZA01000023">
    <property type="protein sequence ID" value="GAP61996.1"/>
    <property type="molecule type" value="Genomic_DNA"/>
</dbReference>
<accession>A0A0M8K7N3</accession>
<proteinExistence type="predicted"/>
<dbReference type="Proteomes" id="UP000037784">
    <property type="component" value="Unassembled WGS sequence"/>
</dbReference>
<sequence>MFSAIQRRTCAALLIFAMLLDVRPCLTTIWPTKYFAIQNN</sequence>
<organism evidence="1 2">
    <name type="scientific">Ardenticatena maritima</name>
    <dbReference type="NCBI Taxonomy" id="872965"/>
    <lineage>
        <taxon>Bacteria</taxon>
        <taxon>Bacillati</taxon>
        <taxon>Chloroflexota</taxon>
        <taxon>Ardenticatenia</taxon>
        <taxon>Ardenticatenales</taxon>
        <taxon>Ardenticatenaceae</taxon>
        <taxon>Ardenticatena</taxon>
    </lineage>
</organism>
<dbReference type="InParanoid" id="A0A0M8K7N3"/>